<dbReference type="PROSITE" id="PS50943">
    <property type="entry name" value="HTH_CROC1"/>
    <property type="match status" value="1"/>
</dbReference>
<accession>A0A3M2M524</accession>
<evidence type="ECO:0000313" key="3">
    <source>
        <dbReference type="Proteomes" id="UP000282674"/>
    </source>
</evidence>
<dbReference type="Pfam" id="PF13560">
    <property type="entry name" value="HTH_31"/>
    <property type="match status" value="1"/>
</dbReference>
<sequence>MNGQPITHGTWELGSGCDRTEVRTGRAEARLGQELGRAVRARRLALGLSQMALAGRAGMTQPALSRLETGGLTPTIGVLDRLARALDAKLTITFTDAP</sequence>
<dbReference type="RefSeq" id="WP_122194428.1">
    <property type="nucleotide sequence ID" value="NZ_JBHSKC010000009.1"/>
</dbReference>
<dbReference type="InterPro" id="IPR010982">
    <property type="entry name" value="Lambda_DNA-bd_dom_sf"/>
</dbReference>
<dbReference type="Proteomes" id="UP000282674">
    <property type="component" value="Unassembled WGS sequence"/>
</dbReference>
<organism evidence="2 3">
    <name type="scientific">Actinomadura harenae</name>
    <dbReference type="NCBI Taxonomy" id="2483351"/>
    <lineage>
        <taxon>Bacteria</taxon>
        <taxon>Bacillati</taxon>
        <taxon>Actinomycetota</taxon>
        <taxon>Actinomycetes</taxon>
        <taxon>Streptosporangiales</taxon>
        <taxon>Thermomonosporaceae</taxon>
        <taxon>Actinomadura</taxon>
    </lineage>
</organism>
<keyword evidence="3" id="KW-1185">Reference proteome</keyword>
<dbReference type="GO" id="GO:0003677">
    <property type="term" value="F:DNA binding"/>
    <property type="evidence" value="ECO:0007669"/>
    <property type="project" value="InterPro"/>
</dbReference>
<evidence type="ECO:0000313" key="2">
    <source>
        <dbReference type="EMBL" id="RMI44676.1"/>
    </source>
</evidence>
<proteinExistence type="predicted"/>
<name>A0A3M2M524_9ACTN</name>
<comment type="caution">
    <text evidence="2">The sequence shown here is derived from an EMBL/GenBank/DDBJ whole genome shotgun (WGS) entry which is preliminary data.</text>
</comment>
<dbReference type="OrthoDB" id="6401124at2"/>
<dbReference type="Gene3D" id="1.10.260.40">
    <property type="entry name" value="lambda repressor-like DNA-binding domains"/>
    <property type="match status" value="1"/>
</dbReference>
<dbReference type="AlphaFoldDB" id="A0A3M2M524"/>
<dbReference type="CDD" id="cd00093">
    <property type="entry name" value="HTH_XRE"/>
    <property type="match status" value="1"/>
</dbReference>
<dbReference type="SUPFAM" id="SSF47413">
    <property type="entry name" value="lambda repressor-like DNA-binding domains"/>
    <property type="match status" value="1"/>
</dbReference>
<protein>
    <submittedName>
        <fullName evidence="2">XRE family transcriptional regulator</fullName>
    </submittedName>
</protein>
<reference evidence="2 3" key="1">
    <citation type="submission" date="2018-10" db="EMBL/GenBank/DDBJ databases">
        <title>Isolation from soil.</title>
        <authorList>
            <person name="Hu J."/>
        </authorList>
    </citation>
    <scope>NUCLEOTIDE SEQUENCE [LARGE SCALE GENOMIC DNA]</scope>
    <source>
        <strain evidence="2 3">NEAU-Ht49</strain>
    </source>
</reference>
<dbReference type="SMART" id="SM00530">
    <property type="entry name" value="HTH_XRE"/>
    <property type="match status" value="1"/>
</dbReference>
<dbReference type="EMBL" id="RFFG01000017">
    <property type="protein sequence ID" value="RMI44676.1"/>
    <property type="molecule type" value="Genomic_DNA"/>
</dbReference>
<dbReference type="InterPro" id="IPR001387">
    <property type="entry name" value="Cro/C1-type_HTH"/>
</dbReference>
<gene>
    <name evidence="2" type="ORF">EBO15_12020</name>
</gene>
<evidence type="ECO:0000259" key="1">
    <source>
        <dbReference type="PROSITE" id="PS50943"/>
    </source>
</evidence>
<feature type="domain" description="HTH cro/C1-type" evidence="1">
    <location>
        <begin position="39"/>
        <end position="97"/>
    </location>
</feature>